<dbReference type="EMBL" id="ADAS02000080">
    <property type="protein sequence ID" value="OAV91490.1"/>
    <property type="molecule type" value="Genomic_DNA"/>
</dbReference>
<evidence type="ECO:0000313" key="4">
    <source>
        <dbReference type="Proteomes" id="UP000005240"/>
    </source>
</evidence>
<organism evidence="2">
    <name type="scientific">Puccinia triticina (isolate 1-1 / race 1 (BBBD))</name>
    <name type="common">Brown leaf rust fungus</name>
    <dbReference type="NCBI Taxonomy" id="630390"/>
    <lineage>
        <taxon>Eukaryota</taxon>
        <taxon>Fungi</taxon>
        <taxon>Dikarya</taxon>
        <taxon>Basidiomycota</taxon>
        <taxon>Pucciniomycotina</taxon>
        <taxon>Pucciniomycetes</taxon>
        <taxon>Pucciniales</taxon>
        <taxon>Pucciniaceae</taxon>
        <taxon>Puccinia</taxon>
    </lineage>
</organism>
<reference evidence="3 4" key="3">
    <citation type="journal article" date="2017" name="G3 (Bethesda)">
        <title>Comparative analysis highlights variable genome content of wheat rusts and divergence of the mating loci.</title>
        <authorList>
            <person name="Cuomo C.A."/>
            <person name="Bakkeren G."/>
            <person name="Khalil H.B."/>
            <person name="Panwar V."/>
            <person name="Joly D."/>
            <person name="Linning R."/>
            <person name="Sakthikumar S."/>
            <person name="Song X."/>
            <person name="Adiconis X."/>
            <person name="Fan L."/>
            <person name="Goldberg J.M."/>
            <person name="Levin J.Z."/>
            <person name="Young S."/>
            <person name="Zeng Q."/>
            <person name="Anikster Y."/>
            <person name="Bruce M."/>
            <person name="Wang M."/>
            <person name="Yin C."/>
            <person name="McCallum B."/>
            <person name="Szabo L.J."/>
            <person name="Hulbert S."/>
            <person name="Chen X."/>
            <person name="Fellers J.P."/>
        </authorList>
    </citation>
    <scope>NUCLEOTIDE SEQUENCE</scope>
    <source>
        <strain evidence="3">isolate 1-1 / race 1 (BBBD)</strain>
        <strain evidence="4">Isolate 1-1 / race 1 (BBBD)</strain>
    </source>
</reference>
<reference evidence="3" key="4">
    <citation type="submission" date="2025-05" db="UniProtKB">
        <authorList>
            <consortium name="EnsemblFungi"/>
        </authorList>
    </citation>
    <scope>IDENTIFICATION</scope>
    <source>
        <strain evidence="3">isolate 1-1 / race 1 (BBBD)</strain>
    </source>
</reference>
<evidence type="ECO:0000313" key="2">
    <source>
        <dbReference type="EMBL" id="OAV91490.1"/>
    </source>
</evidence>
<gene>
    <name evidence="2" type="ORF">PTTG_05081</name>
</gene>
<proteinExistence type="predicted"/>
<accession>A0A0C4EW91</accession>
<dbReference type="VEuPathDB" id="FungiDB:PTTG_05081"/>
<sequence>MVACNRCTRLGLPCLSQTPRIAKSSAAVWIPKFSCVERSLSIILVSSGTKSPSAHGEDLMMPPPKQADCLSVKDYVCKAQVWASKHSVNQPLVYKCLKRPQEPALSSAAGPSSAARPSFIAGLKRPLEDSSEQSPKRPCPSGPQTLGLAVRPRDPTPIVLSPELQDTKMALNEPSNTPSGLPPSSPRTIPHTKILQARAARASSIHMLESTNPPANAG</sequence>
<dbReference type="EnsemblFungi" id="PTTG_05081-t43_1">
    <property type="protein sequence ID" value="PTTG_05081-t43_1-p1"/>
    <property type="gene ID" value="PTTG_05081"/>
</dbReference>
<dbReference type="AlphaFoldDB" id="A0A0C4EW91"/>
<dbReference type="Proteomes" id="UP000005240">
    <property type="component" value="Unassembled WGS sequence"/>
</dbReference>
<feature type="region of interest" description="Disordered" evidence="1">
    <location>
        <begin position="125"/>
        <end position="218"/>
    </location>
</feature>
<protein>
    <submittedName>
        <fullName evidence="2 3">Uncharacterized protein</fullName>
    </submittedName>
</protein>
<reference evidence="2" key="2">
    <citation type="submission" date="2016-05" db="EMBL/GenBank/DDBJ databases">
        <title>Comparative analysis highlights variable genome content of wheat rusts and divergence of the mating loci.</title>
        <authorList>
            <person name="Cuomo C.A."/>
            <person name="Bakkeren G."/>
            <person name="Szabo L."/>
            <person name="Khalil H."/>
            <person name="Joly D."/>
            <person name="Goldberg J."/>
            <person name="Young S."/>
            <person name="Zeng Q."/>
            <person name="Fellers J."/>
        </authorList>
    </citation>
    <scope>NUCLEOTIDE SEQUENCE [LARGE SCALE GENOMIC DNA]</scope>
    <source>
        <strain evidence="2">1-1 BBBD Race 1</strain>
    </source>
</reference>
<reference evidence="2" key="1">
    <citation type="submission" date="2009-11" db="EMBL/GenBank/DDBJ databases">
        <authorList>
            <consortium name="The Broad Institute Genome Sequencing Platform"/>
            <person name="Ward D."/>
            <person name="Feldgarden M."/>
            <person name="Earl A."/>
            <person name="Young S.K."/>
            <person name="Zeng Q."/>
            <person name="Koehrsen M."/>
            <person name="Alvarado L."/>
            <person name="Berlin A."/>
            <person name="Bochicchio J."/>
            <person name="Borenstein D."/>
            <person name="Chapman S.B."/>
            <person name="Chen Z."/>
            <person name="Engels R."/>
            <person name="Freedman E."/>
            <person name="Gellesch M."/>
            <person name="Goldberg J."/>
            <person name="Griggs A."/>
            <person name="Gujja S."/>
            <person name="Heilman E."/>
            <person name="Heiman D."/>
            <person name="Hepburn T."/>
            <person name="Howarth C."/>
            <person name="Jen D."/>
            <person name="Larson L."/>
            <person name="Lewis B."/>
            <person name="Mehta T."/>
            <person name="Park D."/>
            <person name="Pearson M."/>
            <person name="Roberts A."/>
            <person name="Saif S."/>
            <person name="Shea T."/>
            <person name="Shenoy N."/>
            <person name="Sisk P."/>
            <person name="Stolte C."/>
            <person name="Sykes S."/>
            <person name="Thomson T."/>
            <person name="Walk T."/>
            <person name="White J."/>
            <person name="Yandava C."/>
            <person name="Izard J."/>
            <person name="Baranova O.V."/>
            <person name="Blanton J.M."/>
            <person name="Tanner A.C."/>
            <person name="Dewhirst F.E."/>
            <person name="Haas B."/>
            <person name="Nusbaum C."/>
            <person name="Birren B."/>
        </authorList>
    </citation>
    <scope>NUCLEOTIDE SEQUENCE [LARGE SCALE GENOMIC DNA]</scope>
    <source>
        <strain evidence="2">1-1 BBBD Race 1</strain>
    </source>
</reference>
<feature type="compositionally biased region" description="Polar residues" evidence="1">
    <location>
        <begin position="209"/>
        <end position="218"/>
    </location>
</feature>
<name>A0A0C4EW91_PUCT1</name>
<evidence type="ECO:0000256" key="1">
    <source>
        <dbReference type="SAM" id="MobiDB-lite"/>
    </source>
</evidence>
<keyword evidence="4" id="KW-1185">Reference proteome</keyword>
<evidence type="ECO:0000313" key="3">
    <source>
        <dbReference type="EnsemblFungi" id="PTTG_05081-t43_1-p1"/>
    </source>
</evidence>